<dbReference type="NCBIfam" id="TIGR00167">
    <property type="entry name" value="cbbA"/>
    <property type="match status" value="1"/>
</dbReference>
<dbReference type="SUPFAM" id="SSF51569">
    <property type="entry name" value="Aldolase"/>
    <property type="match status" value="1"/>
</dbReference>
<dbReference type="Pfam" id="PF01116">
    <property type="entry name" value="F_bP_aldolase"/>
    <property type="match status" value="1"/>
</dbReference>
<accession>A0ABS2PVW1</accession>
<reference evidence="2 3" key="1">
    <citation type="submission" date="2021-01" db="EMBL/GenBank/DDBJ databases">
        <title>Genomic Encyclopedia of Type Strains, Phase IV (KMG-IV): sequencing the most valuable type-strain genomes for metagenomic binning, comparative biology and taxonomic classification.</title>
        <authorList>
            <person name="Goeker M."/>
        </authorList>
    </citation>
    <scope>NUCLEOTIDE SEQUENCE [LARGE SCALE GENOMIC DNA]</scope>
    <source>
        <strain evidence="2 3">DSM 28236</strain>
    </source>
</reference>
<dbReference type="PIRSF" id="PIRSF001359">
    <property type="entry name" value="F_bP_aldolase_II"/>
    <property type="match status" value="1"/>
</dbReference>
<gene>
    <name evidence="2" type="ORF">JOD45_000341</name>
</gene>
<proteinExistence type="predicted"/>
<dbReference type="Gene3D" id="3.20.20.70">
    <property type="entry name" value="Aldolase class I"/>
    <property type="match status" value="1"/>
</dbReference>
<dbReference type="GO" id="GO:0009025">
    <property type="term" value="F:tagatose-bisphosphate aldolase activity"/>
    <property type="evidence" value="ECO:0007669"/>
    <property type="project" value="UniProtKB-EC"/>
</dbReference>
<dbReference type="PANTHER" id="PTHR30304:SF0">
    <property type="entry name" value="D-TAGATOSE-1,6-BISPHOSPHATE ALDOLASE SUBUNIT GATY-RELATED"/>
    <property type="match status" value="1"/>
</dbReference>
<dbReference type="EC" id="4.1.2.40" evidence="2"/>
<dbReference type="CDD" id="cd00947">
    <property type="entry name" value="TBP_aldolase_IIB"/>
    <property type="match status" value="1"/>
</dbReference>
<dbReference type="RefSeq" id="WP_205002105.1">
    <property type="nucleotide sequence ID" value="NZ_JAFBER010000001.1"/>
</dbReference>
<organism evidence="2 3">
    <name type="scientific">Scopulibacillus daqui</name>
    <dbReference type="NCBI Taxonomy" id="1469162"/>
    <lineage>
        <taxon>Bacteria</taxon>
        <taxon>Bacillati</taxon>
        <taxon>Bacillota</taxon>
        <taxon>Bacilli</taxon>
        <taxon>Bacillales</taxon>
        <taxon>Sporolactobacillaceae</taxon>
        <taxon>Scopulibacillus</taxon>
    </lineage>
</organism>
<dbReference type="Proteomes" id="UP000808914">
    <property type="component" value="Unassembled WGS sequence"/>
</dbReference>
<evidence type="ECO:0000256" key="1">
    <source>
        <dbReference type="ARBA" id="ARBA00001947"/>
    </source>
</evidence>
<sequence>MPLATLNDVLTELKDKPAAIGAFNAHYLDIIPHLIKAAESQQAPLIMQITEATLQNSGIDNVISLSMRLIEKSSIPIVIHYDHGKDIDRVKACIDAGFSSVMYDGSKLPYEENVKRTKEIVAYARPKGVSVEAEIGHVGTVSGEGGDAFYTHPDNASEFARITNVDALAVSIGTQHGLYKDTPKLDIERLKSIHRKVDVPLVLHGASGVPDEDIKKVTAYGICKINIASELKAPWAQAIRDFQKENPDEYDPRKILEPAHKAYVKAVKEKMSLLGWNHAAVNH</sequence>
<protein>
    <submittedName>
        <fullName evidence="2">Tagatose 1,6-diphosphate aldolase GatY/KbaY</fullName>
        <ecNumber evidence="2">4.1.2.40</ecNumber>
    </submittedName>
</protein>
<evidence type="ECO:0000313" key="3">
    <source>
        <dbReference type="Proteomes" id="UP000808914"/>
    </source>
</evidence>
<keyword evidence="3" id="KW-1185">Reference proteome</keyword>
<dbReference type="InterPro" id="IPR050246">
    <property type="entry name" value="Class_II_FBP_aldolase"/>
</dbReference>
<comment type="caution">
    <text evidence="2">The sequence shown here is derived from an EMBL/GenBank/DDBJ whole genome shotgun (WGS) entry which is preliminary data.</text>
</comment>
<dbReference type="InterPro" id="IPR000771">
    <property type="entry name" value="FBA_II"/>
</dbReference>
<dbReference type="PANTHER" id="PTHR30304">
    <property type="entry name" value="D-TAGATOSE-1,6-BISPHOSPHATE ALDOLASE"/>
    <property type="match status" value="1"/>
</dbReference>
<comment type="cofactor">
    <cofactor evidence="1">
        <name>Zn(2+)</name>
        <dbReference type="ChEBI" id="CHEBI:29105"/>
    </cofactor>
</comment>
<name>A0ABS2PVW1_9BACL</name>
<evidence type="ECO:0000313" key="2">
    <source>
        <dbReference type="EMBL" id="MBM7644150.1"/>
    </source>
</evidence>
<dbReference type="EMBL" id="JAFBER010000001">
    <property type="protein sequence ID" value="MBM7644150.1"/>
    <property type="molecule type" value="Genomic_DNA"/>
</dbReference>
<dbReference type="InterPro" id="IPR013785">
    <property type="entry name" value="Aldolase_TIM"/>
</dbReference>
<keyword evidence="2" id="KW-0456">Lyase</keyword>